<organism evidence="1 2">
    <name type="scientific">Staurois parvus</name>
    <dbReference type="NCBI Taxonomy" id="386267"/>
    <lineage>
        <taxon>Eukaryota</taxon>
        <taxon>Metazoa</taxon>
        <taxon>Chordata</taxon>
        <taxon>Craniata</taxon>
        <taxon>Vertebrata</taxon>
        <taxon>Euteleostomi</taxon>
        <taxon>Amphibia</taxon>
        <taxon>Batrachia</taxon>
        <taxon>Anura</taxon>
        <taxon>Neobatrachia</taxon>
        <taxon>Ranoidea</taxon>
        <taxon>Ranidae</taxon>
        <taxon>Staurois</taxon>
    </lineage>
</organism>
<evidence type="ECO:0000313" key="2">
    <source>
        <dbReference type="Proteomes" id="UP001162483"/>
    </source>
</evidence>
<gene>
    <name evidence="1" type="ORF">SPARVUS_LOCUS1691338</name>
</gene>
<dbReference type="EMBL" id="CATNWA010001387">
    <property type="protein sequence ID" value="CAI9540102.1"/>
    <property type="molecule type" value="Genomic_DNA"/>
</dbReference>
<protein>
    <submittedName>
        <fullName evidence="1">Uncharacterized protein</fullName>
    </submittedName>
</protein>
<sequence>RGGALLTPICRGGALLTPICQGWSPPDSCRGGALNHGLASPKRPAHTCAISTLAAPKIWAQDWRFHPSQISKKSPGYRSQNRLYQPKRKLINQFPLQ</sequence>
<comment type="caution">
    <text evidence="1">The sequence shown here is derived from an EMBL/GenBank/DDBJ whole genome shotgun (WGS) entry which is preliminary data.</text>
</comment>
<dbReference type="Proteomes" id="UP001162483">
    <property type="component" value="Unassembled WGS sequence"/>
</dbReference>
<name>A0ABN9AZ90_9NEOB</name>
<reference evidence="1" key="1">
    <citation type="submission" date="2023-05" db="EMBL/GenBank/DDBJ databases">
        <authorList>
            <person name="Stuckert A."/>
        </authorList>
    </citation>
    <scope>NUCLEOTIDE SEQUENCE</scope>
</reference>
<accession>A0ABN9AZ90</accession>
<evidence type="ECO:0000313" key="1">
    <source>
        <dbReference type="EMBL" id="CAI9540102.1"/>
    </source>
</evidence>
<feature type="non-terminal residue" evidence="1">
    <location>
        <position position="1"/>
    </location>
</feature>
<proteinExistence type="predicted"/>
<keyword evidence="2" id="KW-1185">Reference proteome</keyword>